<gene>
    <name evidence="2" type="ORF">OtV5_205</name>
</gene>
<name>A9YWC3_9PHYC</name>
<dbReference type="Gene3D" id="2.60.120.330">
    <property type="entry name" value="B-lactam Antibiotic, Isopenicillin N Synthase, Chain"/>
    <property type="match status" value="1"/>
</dbReference>
<dbReference type="RefSeq" id="YP_001648302.1">
    <property type="nucleotide sequence ID" value="NC_010191.2"/>
</dbReference>
<evidence type="ECO:0000313" key="2">
    <source>
        <dbReference type="EMBL" id="ABY28006.1"/>
    </source>
</evidence>
<reference evidence="2 3" key="1">
    <citation type="journal article" date="2008" name="PLoS ONE">
        <title>Life-cycle and genome of OtV5, a large DNA virus of the pelagic marine unicellular green alga Ostreococcus tauri.</title>
        <authorList>
            <person name="Derelle E."/>
            <person name="Ferraz C."/>
            <person name="Escande M.L."/>
            <person name="Eychenie S."/>
            <person name="Cooke R."/>
            <person name="Piganeau G."/>
            <person name="Desdevises Y."/>
            <person name="Bellec L."/>
            <person name="Moreau H."/>
            <person name="Grimsley N."/>
        </authorList>
    </citation>
    <scope>NUCLEOTIDE SEQUENCE [LARGE SCALE GENOMIC DNA]</scope>
    <source>
        <strain evidence="2 3">OtV5</strain>
    </source>
</reference>
<evidence type="ECO:0000259" key="1">
    <source>
        <dbReference type="Pfam" id="PF05118"/>
    </source>
</evidence>
<dbReference type="Proteomes" id="UP000203890">
    <property type="component" value="Segment"/>
</dbReference>
<dbReference type="Pfam" id="PF05118">
    <property type="entry name" value="Asp_Arg_Hydrox"/>
    <property type="match status" value="1"/>
</dbReference>
<dbReference type="InterPro" id="IPR027443">
    <property type="entry name" value="IPNS-like_sf"/>
</dbReference>
<proteinExistence type="predicted"/>
<dbReference type="InterPro" id="IPR007803">
    <property type="entry name" value="Asp/Arg/Pro-Hydrxlase"/>
</dbReference>
<protein>
    <submittedName>
        <fullName evidence="2">Putative aspartyl/asparaginyl beta-hydroxylase</fullName>
    </submittedName>
</protein>
<dbReference type="SUPFAM" id="SSF51197">
    <property type="entry name" value="Clavaminate synthase-like"/>
    <property type="match status" value="1"/>
</dbReference>
<keyword evidence="3" id="KW-1185">Reference proteome</keyword>
<dbReference type="EMBL" id="EU304328">
    <property type="protein sequence ID" value="ABY28006.1"/>
    <property type="molecule type" value="Genomic_DNA"/>
</dbReference>
<evidence type="ECO:0000313" key="3">
    <source>
        <dbReference type="Proteomes" id="UP000203890"/>
    </source>
</evidence>
<sequence length="202" mass="24137">MWRLFWIPVVLVLHDYLKSPIDTLYFQNPLRPLIGMRNTLVDLICHKFDYNVMEYANLWFVRANYNKILYEYEACVTKAKKKYFHELDPWFKKNTGYYYYEVKDFPEVQKIIDQIPCVDKETAKFAVIEGPMTIAPHRAESNLMLRYHLTIKGGKHCVLYTSNGGHHHEPGKDYLFDHSRVHSLVKRSLQRRVVLILDVHRF</sequence>
<feature type="domain" description="Aspartyl/asparaginy/proline hydroxylase" evidence="1">
    <location>
        <begin position="101"/>
        <end position="201"/>
    </location>
</feature>
<dbReference type="GeneID" id="5845741"/>
<dbReference type="KEGG" id="vg:5845741"/>
<organism evidence="2 3">
    <name type="scientific">Ostreococcus tauri virus OtV5</name>
    <dbReference type="NCBI Taxonomy" id="1785753"/>
    <lineage>
        <taxon>Viruses</taxon>
        <taxon>Varidnaviria</taxon>
        <taxon>Bamfordvirae</taxon>
        <taxon>Nucleocytoviricota</taxon>
        <taxon>Megaviricetes</taxon>
        <taxon>Algavirales</taxon>
        <taxon>Phycodnaviridae</taxon>
        <taxon>Prasinovirus</taxon>
        <taxon>Prasinovirus ostreotauri</taxon>
    </lineage>
</organism>
<accession>A9YWC3</accession>
<dbReference type="OrthoDB" id="10695at10239"/>